<dbReference type="KEGG" id="tcl:Tchl_1657"/>
<organism evidence="1 2">
    <name type="scientific">Thauera chlorobenzoica</name>
    <dbReference type="NCBI Taxonomy" id="96773"/>
    <lineage>
        <taxon>Bacteria</taxon>
        <taxon>Pseudomonadati</taxon>
        <taxon>Pseudomonadota</taxon>
        <taxon>Betaproteobacteria</taxon>
        <taxon>Rhodocyclales</taxon>
        <taxon>Zoogloeaceae</taxon>
        <taxon>Thauera</taxon>
    </lineage>
</organism>
<name>A0A1H5WS33_9RHOO</name>
<dbReference type="AlphaFoldDB" id="A0A1H5WS33"/>
<dbReference type="STRING" id="96773.Tchl_1657"/>
<dbReference type="Proteomes" id="UP000185739">
    <property type="component" value="Chromosome"/>
</dbReference>
<dbReference type="RefSeq" id="WP_075147987.1">
    <property type="nucleotide sequence ID" value="NZ_CP018839.1"/>
</dbReference>
<reference evidence="1 2" key="1">
    <citation type="submission" date="2016-12" db="EMBL/GenBank/DDBJ databases">
        <title>Complete genome sequence of Thauera chlorobenzoica, a Betaproteobacterium degrading haloaromatics anaerobically to CO2 and halides.</title>
        <authorList>
            <person name="Goris T."/>
            <person name="Mergelsberg M."/>
            <person name="Boll M."/>
        </authorList>
    </citation>
    <scope>NUCLEOTIDE SEQUENCE [LARGE SCALE GENOMIC DNA]</scope>
    <source>
        <strain evidence="1 2">3CB1</strain>
    </source>
</reference>
<dbReference type="EMBL" id="CP018839">
    <property type="protein sequence ID" value="APR04515.1"/>
    <property type="molecule type" value="Genomic_DNA"/>
</dbReference>
<evidence type="ECO:0000313" key="1">
    <source>
        <dbReference type="EMBL" id="APR04515.1"/>
    </source>
</evidence>
<evidence type="ECO:0000313" key="2">
    <source>
        <dbReference type="Proteomes" id="UP000185739"/>
    </source>
</evidence>
<keyword evidence="2" id="KW-1185">Reference proteome</keyword>
<gene>
    <name evidence="1" type="ORF">Tchl_1657</name>
</gene>
<sequence>MSFSERIFHRWGHRLALIAVLAWVPAPDSHAQTPLALVSAAAGPITVLDRDTAEQLYLGRRSSLPDATAVQLIDLPAGPERDRFYLQLTGKNPSQIRAYWSRLVFTGRAQPPREAASISDARRLLDEIPGTIAYLPLDAASSPRLRILLQFE</sequence>
<accession>A0A1H5WS33</accession>
<proteinExistence type="predicted"/>
<protein>
    <submittedName>
        <fullName evidence="1">ABC-type phosphate transport system, periplasmic protein</fullName>
    </submittedName>
</protein>